<sequence length="66" mass="7821">MINTQKLTALAFAFYDGYRSKERTKEQRSNEEHLTLSDDQEKQKITDIPTPIEFLSYIFYFHGICV</sequence>
<dbReference type="AlphaFoldDB" id="A0A8S2XLD5"/>
<name>A0A8S2XLD5_9BILA</name>
<feature type="non-terminal residue" evidence="1">
    <location>
        <position position="66"/>
    </location>
</feature>
<protein>
    <submittedName>
        <fullName evidence="1">Uncharacterized protein</fullName>
    </submittedName>
</protein>
<proteinExistence type="predicted"/>
<dbReference type="EMBL" id="CAJOBJ010080915">
    <property type="protein sequence ID" value="CAF4500582.1"/>
    <property type="molecule type" value="Genomic_DNA"/>
</dbReference>
<evidence type="ECO:0000313" key="1">
    <source>
        <dbReference type="EMBL" id="CAF4500582.1"/>
    </source>
</evidence>
<comment type="caution">
    <text evidence="1">The sequence shown here is derived from an EMBL/GenBank/DDBJ whole genome shotgun (WGS) entry which is preliminary data.</text>
</comment>
<dbReference type="Proteomes" id="UP000681720">
    <property type="component" value="Unassembled WGS sequence"/>
</dbReference>
<accession>A0A8S2XLD5</accession>
<evidence type="ECO:0000313" key="2">
    <source>
        <dbReference type="Proteomes" id="UP000681720"/>
    </source>
</evidence>
<gene>
    <name evidence="1" type="ORF">GIL414_LOCUS34698</name>
</gene>
<organism evidence="1 2">
    <name type="scientific">Rotaria magnacalcarata</name>
    <dbReference type="NCBI Taxonomy" id="392030"/>
    <lineage>
        <taxon>Eukaryota</taxon>
        <taxon>Metazoa</taxon>
        <taxon>Spiralia</taxon>
        <taxon>Gnathifera</taxon>
        <taxon>Rotifera</taxon>
        <taxon>Eurotatoria</taxon>
        <taxon>Bdelloidea</taxon>
        <taxon>Philodinida</taxon>
        <taxon>Philodinidae</taxon>
        <taxon>Rotaria</taxon>
    </lineage>
</organism>
<reference evidence="1" key="1">
    <citation type="submission" date="2021-02" db="EMBL/GenBank/DDBJ databases">
        <authorList>
            <person name="Nowell W R."/>
        </authorList>
    </citation>
    <scope>NUCLEOTIDE SEQUENCE</scope>
</reference>